<accession>A0ABU3I989</accession>
<evidence type="ECO:0000313" key="7">
    <source>
        <dbReference type="EMBL" id="MDT3766939.1"/>
    </source>
</evidence>
<evidence type="ECO:0000259" key="6">
    <source>
        <dbReference type="Pfam" id="PF08386"/>
    </source>
</evidence>
<reference evidence="7 8" key="1">
    <citation type="submission" date="2023-06" db="EMBL/GenBank/DDBJ databases">
        <title>Draft genome sequence of Gleimia hominis type strain CCUG 57540T.</title>
        <authorList>
            <person name="Salva-Serra F."/>
            <person name="Cardew S."/>
            <person name="Jensie Markopoulos S."/>
            <person name="Ohlen M."/>
            <person name="Inganas E."/>
            <person name="Svensson-Stadler L."/>
            <person name="Moore E.R.B."/>
        </authorList>
    </citation>
    <scope>NUCLEOTIDE SEQUENCE [LARGE SCALE GENOMIC DNA]</scope>
    <source>
        <strain evidence="7 8">CCUG 57540</strain>
    </source>
</reference>
<evidence type="ECO:0000256" key="4">
    <source>
        <dbReference type="SAM" id="SignalP"/>
    </source>
</evidence>
<dbReference type="PROSITE" id="PS51257">
    <property type="entry name" value="PROKAR_LIPOPROTEIN"/>
    <property type="match status" value="1"/>
</dbReference>
<keyword evidence="8" id="KW-1185">Reference proteome</keyword>
<evidence type="ECO:0000313" key="8">
    <source>
        <dbReference type="Proteomes" id="UP001247542"/>
    </source>
</evidence>
<dbReference type="Proteomes" id="UP001247542">
    <property type="component" value="Unassembled WGS sequence"/>
</dbReference>
<feature type="domain" description="AB hydrolase-1" evidence="5">
    <location>
        <begin position="109"/>
        <end position="286"/>
    </location>
</feature>
<comment type="similarity">
    <text evidence="1">Belongs to the peptidase S33 family.</text>
</comment>
<name>A0ABU3I989_9ACTO</name>
<comment type="caution">
    <text evidence="7">The sequence shown here is derived from an EMBL/GenBank/DDBJ whole genome shotgun (WGS) entry which is preliminary data.</text>
</comment>
<dbReference type="GO" id="GO:0016787">
    <property type="term" value="F:hydrolase activity"/>
    <property type="evidence" value="ECO:0007669"/>
    <property type="project" value="UniProtKB-KW"/>
</dbReference>
<dbReference type="Gene3D" id="3.40.50.1820">
    <property type="entry name" value="alpha/beta hydrolase"/>
    <property type="match status" value="1"/>
</dbReference>
<proteinExistence type="inferred from homology"/>
<dbReference type="InterPro" id="IPR000073">
    <property type="entry name" value="AB_hydrolase_1"/>
</dbReference>
<organism evidence="7 8">
    <name type="scientific">Gleimia hominis</name>
    <dbReference type="NCBI Taxonomy" id="595468"/>
    <lineage>
        <taxon>Bacteria</taxon>
        <taxon>Bacillati</taxon>
        <taxon>Actinomycetota</taxon>
        <taxon>Actinomycetes</taxon>
        <taxon>Actinomycetales</taxon>
        <taxon>Actinomycetaceae</taxon>
        <taxon>Gleimia</taxon>
    </lineage>
</organism>
<dbReference type="PANTHER" id="PTHR43248:SF29">
    <property type="entry name" value="TRIPEPTIDYL AMINOPEPTIDASE"/>
    <property type="match status" value="1"/>
</dbReference>
<dbReference type="EMBL" id="JASXSX010000001">
    <property type="protein sequence ID" value="MDT3766939.1"/>
    <property type="molecule type" value="Genomic_DNA"/>
</dbReference>
<feature type="domain" description="Peptidase S33 tripeptidyl aminopeptidase-like C-terminal" evidence="6">
    <location>
        <begin position="414"/>
        <end position="513"/>
    </location>
</feature>
<gene>
    <name evidence="7" type="ORF">QS713_02520</name>
</gene>
<keyword evidence="3 7" id="KW-0378">Hydrolase</keyword>
<dbReference type="RefSeq" id="WP_313272185.1">
    <property type="nucleotide sequence ID" value="NZ_JASXSX010000001.1"/>
</dbReference>
<sequence>MNKRIVAILATALLVAGCSAGGSAEESKNGAHSEKVSDTKLQAFYDQEVKWGSCDGDAQVAEISQNRLQGKQYKCANVKVPVDYQKPEGPSVQLRVARYSQDGSHTRTPLVYNPGGPGGSAIGGLPSMVENVFSKDVLGKYDLVAPDPRGVGLSSPVQCLTPEQTDKMRASDESSVDKIRSTMAKLGKQCLEESEQMTRHADTDSVVKDLDVLRAAMRQKKLNYVGFSYGTLVGIKYADAFGKNVGRMVLDGALDPAANVNEISLGQAEGFEASVDHWIEVATKNGELPDQQSPEQVKIVIKTWLNQLEGKPLPTADPNRPLTKSLAMSAILAGMYSTDSYKYVTQGVKQAMGSKDGSILLQIADLYADRKPDGSYSSNSFDAFNVVNALDYKPVGTPQEWEKAAEELKKKLPFVGSEFSYASAGLVDWPVKAPGERKALSASEAPEFLIVGTRNDPATPYKWAVNMHEAAAKSRLVSWDGWGHCAYRQDGSAGVRSTVDKYLIDGEVPEDDVSFDD</sequence>
<feature type="signal peptide" evidence="4">
    <location>
        <begin position="1"/>
        <end position="24"/>
    </location>
</feature>
<dbReference type="SUPFAM" id="SSF53474">
    <property type="entry name" value="alpha/beta-Hydrolases"/>
    <property type="match status" value="1"/>
</dbReference>
<dbReference type="InterPro" id="IPR051601">
    <property type="entry name" value="Serine_prot/Carboxylest_S33"/>
</dbReference>
<dbReference type="PANTHER" id="PTHR43248">
    <property type="entry name" value="2-SUCCINYL-6-HYDROXY-2,4-CYCLOHEXADIENE-1-CARBOXYLATE SYNTHASE"/>
    <property type="match status" value="1"/>
</dbReference>
<dbReference type="Pfam" id="PF00561">
    <property type="entry name" value="Abhydrolase_1"/>
    <property type="match status" value="1"/>
</dbReference>
<evidence type="ECO:0000259" key="5">
    <source>
        <dbReference type="Pfam" id="PF00561"/>
    </source>
</evidence>
<dbReference type="InterPro" id="IPR013595">
    <property type="entry name" value="Pept_S33_TAP-like_C"/>
</dbReference>
<evidence type="ECO:0000256" key="2">
    <source>
        <dbReference type="ARBA" id="ARBA00022729"/>
    </source>
</evidence>
<dbReference type="InterPro" id="IPR029058">
    <property type="entry name" value="AB_hydrolase_fold"/>
</dbReference>
<dbReference type="Pfam" id="PF08386">
    <property type="entry name" value="Abhydrolase_4"/>
    <property type="match status" value="1"/>
</dbReference>
<feature type="chain" id="PRO_5046236072" evidence="4">
    <location>
        <begin position="25"/>
        <end position="517"/>
    </location>
</feature>
<keyword evidence="2 4" id="KW-0732">Signal</keyword>
<evidence type="ECO:0000256" key="3">
    <source>
        <dbReference type="ARBA" id="ARBA00022801"/>
    </source>
</evidence>
<protein>
    <submittedName>
        <fullName evidence="7">Alpha/beta hydrolase</fullName>
    </submittedName>
</protein>
<evidence type="ECO:0000256" key="1">
    <source>
        <dbReference type="ARBA" id="ARBA00010088"/>
    </source>
</evidence>